<dbReference type="AlphaFoldDB" id="A0A445KJD1"/>
<dbReference type="PANTHER" id="PTHR18763">
    <property type="entry name" value="WD-REPEAT PROTEIN 18"/>
    <property type="match status" value="1"/>
</dbReference>
<reference evidence="4 5" key="1">
    <citation type="submission" date="2018-09" db="EMBL/GenBank/DDBJ databases">
        <title>A high-quality reference genome of wild soybean provides a powerful tool to mine soybean genomes.</title>
        <authorList>
            <person name="Xie M."/>
            <person name="Chung C.Y.L."/>
            <person name="Li M.-W."/>
            <person name="Wong F.-L."/>
            <person name="Chan T.-F."/>
            <person name="Lam H.-M."/>
        </authorList>
    </citation>
    <scope>NUCLEOTIDE SEQUENCE [LARGE SCALE GENOMIC DNA]</scope>
    <source>
        <strain evidence="5">cv. W05</strain>
        <tissue evidence="4">Hypocotyl of etiolated seedlings</tissue>
    </source>
</reference>
<protein>
    <submittedName>
        <fullName evidence="4">Protein ROOT INITIATION DEFECTIVE 3</fullName>
    </submittedName>
</protein>
<dbReference type="SMART" id="SM00320">
    <property type="entry name" value="WD40"/>
    <property type="match status" value="5"/>
</dbReference>
<dbReference type="GO" id="GO:0005656">
    <property type="term" value="C:nuclear pre-replicative complex"/>
    <property type="evidence" value="ECO:0007669"/>
    <property type="project" value="TreeGrafter"/>
</dbReference>
<dbReference type="GO" id="GO:0120330">
    <property type="term" value="C:rixosome complex"/>
    <property type="evidence" value="ECO:0007669"/>
    <property type="project" value="TreeGrafter"/>
</dbReference>
<dbReference type="SUPFAM" id="SSF50978">
    <property type="entry name" value="WD40 repeat-like"/>
    <property type="match status" value="1"/>
</dbReference>
<dbReference type="InterPro" id="IPR015943">
    <property type="entry name" value="WD40/YVTN_repeat-like_dom_sf"/>
</dbReference>
<keyword evidence="1 3" id="KW-0853">WD repeat</keyword>
<feature type="repeat" description="WD" evidence="3">
    <location>
        <begin position="273"/>
        <end position="312"/>
    </location>
</feature>
<evidence type="ECO:0000256" key="1">
    <source>
        <dbReference type="ARBA" id="ARBA00022574"/>
    </source>
</evidence>
<comment type="caution">
    <text evidence="4">The sequence shown here is derived from an EMBL/GenBank/DDBJ whole genome shotgun (WGS) entry which is preliminary data.</text>
</comment>
<dbReference type="GO" id="GO:0006261">
    <property type="term" value="P:DNA-templated DNA replication"/>
    <property type="evidence" value="ECO:0007669"/>
    <property type="project" value="TreeGrafter"/>
</dbReference>
<dbReference type="InterPro" id="IPR045227">
    <property type="entry name" value="WDR18/Ipi3/RID3"/>
</dbReference>
<dbReference type="PROSITE" id="PS00678">
    <property type="entry name" value="WD_REPEATS_1"/>
    <property type="match status" value="1"/>
</dbReference>
<accession>A0A445KJD1</accession>
<dbReference type="InterPro" id="IPR001680">
    <property type="entry name" value="WD40_rpt"/>
</dbReference>
<dbReference type="Pfam" id="PF00400">
    <property type="entry name" value="WD40"/>
    <property type="match status" value="3"/>
</dbReference>
<evidence type="ECO:0000313" key="5">
    <source>
        <dbReference type="Proteomes" id="UP000289340"/>
    </source>
</evidence>
<dbReference type="PROSITE" id="PS50294">
    <property type="entry name" value="WD_REPEATS_REGION"/>
    <property type="match status" value="2"/>
</dbReference>
<feature type="repeat" description="WD" evidence="3">
    <location>
        <begin position="125"/>
        <end position="156"/>
    </location>
</feature>
<dbReference type="GO" id="GO:0006364">
    <property type="term" value="P:rRNA processing"/>
    <property type="evidence" value="ECO:0007669"/>
    <property type="project" value="TreeGrafter"/>
</dbReference>
<organism evidence="4 5">
    <name type="scientific">Glycine soja</name>
    <name type="common">Wild soybean</name>
    <dbReference type="NCBI Taxonomy" id="3848"/>
    <lineage>
        <taxon>Eukaryota</taxon>
        <taxon>Viridiplantae</taxon>
        <taxon>Streptophyta</taxon>
        <taxon>Embryophyta</taxon>
        <taxon>Tracheophyta</taxon>
        <taxon>Spermatophyta</taxon>
        <taxon>Magnoliopsida</taxon>
        <taxon>eudicotyledons</taxon>
        <taxon>Gunneridae</taxon>
        <taxon>Pentapetalae</taxon>
        <taxon>rosids</taxon>
        <taxon>fabids</taxon>
        <taxon>Fabales</taxon>
        <taxon>Fabaceae</taxon>
        <taxon>Papilionoideae</taxon>
        <taxon>50 kb inversion clade</taxon>
        <taxon>NPAAA clade</taxon>
        <taxon>indigoferoid/millettioid clade</taxon>
        <taxon>Phaseoleae</taxon>
        <taxon>Glycine</taxon>
        <taxon>Glycine subgen. Soja</taxon>
    </lineage>
</organism>
<dbReference type="PRINTS" id="PR00320">
    <property type="entry name" value="GPROTEINBRPT"/>
</dbReference>
<name>A0A445KJD1_GLYSO</name>
<evidence type="ECO:0000313" key="4">
    <source>
        <dbReference type="EMBL" id="RZC10985.1"/>
    </source>
</evidence>
<dbReference type="InterPro" id="IPR020472">
    <property type="entry name" value="WD40_PAC1"/>
</dbReference>
<evidence type="ECO:0000256" key="2">
    <source>
        <dbReference type="ARBA" id="ARBA00022737"/>
    </source>
</evidence>
<dbReference type="PROSITE" id="PS50082">
    <property type="entry name" value="WD_REPEATS_2"/>
    <property type="match status" value="3"/>
</dbReference>
<proteinExistence type="predicted"/>
<dbReference type="EMBL" id="QZWG01000005">
    <property type="protein sequence ID" value="RZC10985.1"/>
    <property type="molecule type" value="Genomic_DNA"/>
</dbReference>
<sequence>MTVVEEREAVLACSDKNMKIGATMWDLETGEKLFHIPTCASPPFGFLCLRNRFLVASQSNKLGSVGDGAIAIWSFNKPQQPLLNYTVEAIGPLSCTNDGIYLVGGALSGKAYLWDVTNGKLLKTWKAHNKSLNCMLFSDDNSLLFSSSSDGMICVWPMISLLDVEDTRSSPPPLHCFLGHMSSITGLLTTPNSYLSRLVSSSLDGTCKVWDFISGMLVQTHVYPFAITSITLHQREMLLFCGTEKGTIIVNKLDVGQEEGFSIVNESQQPLELKGHNGAITALTSTRACLISASEDCSICAWDIFSWKRIQRFSIQKGKVTNLVIVSRSSLLPTPNHRRVPNQYHVSQLEKYPQLVNSFKGTTTLLSLRPLYTGIQTDIDMESIGLLKQKISSSQKGDLPMAMTMQMKMEANVESRVLATNMAKHVMVINKQLQSKLLGMMQHRLFRTNNINLPKASRKKFKIQSLMQEEESHKP</sequence>
<dbReference type="InterPro" id="IPR019775">
    <property type="entry name" value="WD40_repeat_CS"/>
</dbReference>
<dbReference type="Gramene" id="XM_028378335.1">
    <property type="protein sequence ID" value="XP_028234136.1"/>
    <property type="gene ID" value="LOC114413805"/>
</dbReference>
<dbReference type="Gene3D" id="2.130.10.10">
    <property type="entry name" value="YVTN repeat-like/Quinoprotein amine dehydrogenase"/>
    <property type="match status" value="2"/>
</dbReference>
<keyword evidence="2" id="KW-0677">Repeat</keyword>
<dbReference type="PANTHER" id="PTHR18763:SF4">
    <property type="entry name" value="PROTEIN ROOT INITIATION DEFECTIVE 3-LIKE"/>
    <property type="match status" value="1"/>
</dbReference>
<evidence type="ECO:0000256" key="3">
    <source>
        <dbReference type="PROSITE-ProRule" id="PRU00221"/>
    </source>
</evidence>
<keyword evidence="5" id="KW-1185">Reference proteome</keyword>
<dbReference type="InterPro" id="IPR036322">
    <property type="entry name" value="WD40_repeat_dom_sf"/>
</dbReference>
<dbReference type="Proteomes" id="UP000289340">
    <property type="component" value="Chromosome 5"/>
</dbReference>
<gene>
    <name evidence="4" type="ORF">D0Y65_011288</name>
</gene>
<feature type="repeat" description="WD" evidence="3">
    <location>
        <begin position="177"/>
        <end position="220"/>
    </location>
</feature>